<protein>
    <submittedName>
        <fullName evidence="2">Uncharacterized protein</fullName>
    </submittedName>
</protein>
<sequence length="144" mass="16372">MHPHFKATQIVITVVGLLLLITLILCHVYLKRPKVRDLVLTLCAYLAFYIIYRGFFHLRQIQSRRRTTTPLSSPPTGVIPMSFPTYADYRNSNLPALRPIPETQIPVLEVEEETVPPSYNMAVTEPVPSYRSASNLSIQLSHNP</sequence>
<comment type="caution">
    <text evidence="2">The sequence shown here is derived from an EMBL/GenBank/DDBJ whole genome shotgun (WGS) entry which is preliminary data.</text>
</comment>
<dbReference type="Proteomes" id="UP001479436">
    <property type="component" value="Unassembled WGS sequence"/>
</dbReference>
<name>A0ABR2WM37_9FUNG</name>
<keyword evidence="1" id="KW-1133">Transmembrane helix</keyword>
<keyword evidence="1" id="KW-0472">Membrane</keyword>
<feature type="transmembrane region" description="Helical" evidence="1">
    <location>
        <begin position="7"/>
        <end position="30"/>
    </location>
</feature>
<organism evidence="2 3">
    <name type="scientific">Basidiobolus ranarum</name>
    <dbReference type="NCBI Taxonomy" id="34480"/>
    <lineage>
        <taxon>Eukaryota</taxon>
        <taxon>Fungi</taxon>
        <taxon>Fungi incertae sedis</taxon>
        <taxon>Zoopagomycota</taxon>
        <taxon>Entomophthoromycotina</taxon>
        <taxon>Basidiobolomycetes</taxon>
        <taxon>Basidiobolales</taxon>
        <taxon>Basidiobolaceae</taxon>
        <taxon>Basidiobolus</taxon>
    </lineage>
</organism>
<keyword evidence="3" id="KW-1185">Reference proteome</keyword>
<evidence type="ECO:0000313" key="3">
    <source>
        <dbReference type="Proteomes" id="UP001479436"/>
    </source>
</evidence>
<gene>
    <name evidence="2" type="ORF">K7432_011511</name>
</gene>
<reference evidence="2 3" key="1">
    <citation type="submission" date="2023-04" db="EMBL/GenBank/DDBJ databases">
        <title>Genome of Basidiobolus ranarum AG-B5.</title>
        <authorList>
            <person name="Stajich J.E."/>
            <person name="Carter-House D."/>
            <person name="Gryganskyi A."/>
        </authorList>
    </citation>
    <scope>NUCLEOTIDE SEQUENCE [LARGE SCALE GENOMIC DNA]</scope>
    <source>
        <strain evidence="2 3">AG-B5</strain>
    </source>
</reference>
<proteinExistence type="predicted"/>
<keyword evidence="1" id="KW-0812">Transmembrane</keyword>
<dbReference type="EMBL" id="JASJQH010000897">
    <property type="protein sequence ID" value="KAK9762600.1"/>
    <property type="molecule type" value="Genomic_DNA"/>
</dbReference>
<accession>A0ABR2WM37</accession>
<evidence type="ECO:0000256" key="1">
    <source>
        <dbReference type="SAM" id="Phobius"/>
    </source>
</evidence>
<feature type="transmembrane region" description="Helical" evidence="1">
    <location>
        <begin position="36"/>
        <end position="56"/>
    </location>
</feature>
<evidence type="ECO:0000313" key="2">
    <source>
        <dbReference type="EMBL" id="KAK9762600.1"/>
    </source>
</evidence>